<feature type="region of interest" description="Disordered" evidence="6">
    <location>
        <begin position="91"/>
        <end position="125"/>
    </location>
</feature>
<feature type="transmembrane region" description="Helical" evidence="7">
    <location>
        <begin position="220"/>
        <end position="248"/>
    </location>
</feature>
<evidence type="ECO:0000256" key="7">
    <source>
        <dbReference type="SAM" id="Phobius"/>
    </source>
</evidence>
<accession>A0AA36CXS4</accession>
<evidence type="ECO:0000256" key="4">
    <source>
        <dbReference type="ARBA" id="ARBA00023136"/>
    </source>
</evidence>
<dbReference type="GO" id="GO:0016020">
    <property type="term" value="C:membrane"/>
    <property type="evidence" value="ECO:0007669"/>
    <property type="project" value="UniProtKB-SubCell"/>
</dbReference>
<name>A0AA36CXS4_9BILA</name>
<reference evidence="9" key="1">
    <citation type="submission" date="2023-06" db="EMBL/GenBank/DDBJ databases">
        <authorList>
            <person name="Delattre M."/>
        </authorList>
    </citation>
    <scope>NUCLEOTIDE SEQUENCE</scope>
    <source>
        <strain evidence="9">AF72</strain>
    </source>
</reference>
<dbReference type="FunFam" id="3.10.20.90:FF:000046">
    <property type="entry name" value="Homocysteine-responsive endoplasmic reticulum-resident ubiquitin-like domain member 2 protein"/>
    <property type="match status" value="1"/>
</dbReference>
<comment type="caution">
    <text evidence="9">The sequence shown here is derived from an EMBL/GenBank/DDBJ whole genome shotgun (WGS) entry which is preliminary data.</text>
</comment>
<feature type="non-terminal residue" evidence="9">
    <location>
        <position position="327"/>
    </location>
</feature>
<dbReference type="PROSITE" id="PS50053">
    <property type="entry name" value="UBIQUITIN_2"/>
    <property type="match status" value="1"/>
</dbReference>
<evidence type="ECO:0000313" key="10">
    <source>
        <dbReference type="Proteomes" id="UP001177023"/>
    </source>
</evidence>
<dbReference type="InterPro" id="IPR029071">
    <property type="entry name" value="Ubiquitin-like_domsf"/>
</dbReference>
<feature type="region of interest" description="Disordered" evidence="6">
    <location>
        <begin position="260"/>
        <end position="293"/>
    </location>
</feature>
<sequence length="327" mass="36172">MTENVGIIVRCAIQTGADIPVDCPTDWTVKQLKEHLYAVCTLKPAVATQRLIYGGKCLKDEQTMEEVLARSQHFDHQPVFHLVCPMNQQAAPEVRQRSTANPTPSTPSSPPTSQPAAPQQAYGFTQPTNPQEYMQAWQAYQQMCFNNYMQYMSSAYGMANPAMVATPQFTQQMPTFANVNPQPEMMMPQNDAAAPAQPLMVDEEGHGVDLLDLMYRTFRIGLFVMVVWLYSSIERFLVVFCMGLFIYFMKLRRDRLAAAAAASPPPPPSNVTNNNAGEPTADEGPEPVPIPVDQPTTGQIVLSTAYSFITAFFTSIVPDNPVPANLN</sequence>
<dbReference type="SMART" id="SM00213">
    <property type="entry name" value="UBQ"/>
    <property type="match status" value="1"/>
</dbReference>
<dbReference type="AlphaFoldDB" id="A0AA36CXS4"/>
<dbReference type="Proteomes" id="UP001177023">
    <property type="component" value="Unassembled WGS sequence"/>
</dbReference>
<keyword evidence="10" id="KW-1185">Reference proteome</keyword>
<dbReference type="InterPro" id="IPR000626">
    <property type="entry name" value="Ubiquitin-like_dom"/>
</dbReference>
<evidence type="ECO:0000313" key="9">
    <source>
        <dbReference type="EMBL" id="CAJ0576171.1"/>
    </source>
</evidence>
<dbReference type="SUPFAM" id="SSF54236">
    <property type="entry name" value="Ubiquitin-like"/>
    <property type="match status" value="1"/>
</dbReference>
<proteinExistence type="predicted"/>
<dbReference type="PANTHER" id="PTHR12943">
    <property type="entry name" value="HOMOCYSTEINE-RESPONSIVE ENDOPLASMIC RETICULUM-RESIDENT UNIQUITIN-LIKE DOMAIN HERPUD PROTEIN FAMILY MEMBER"/>
    <property type="match status" value="1"/>
</dbReference>
<dbReference type="InterPro" id="IPR039751">
    <property type="entry name" value="HERPUD1/2"/>
</dbReference>
<feature type="compositionally biased region" description="Pro residues" evidence="6">
    <location>
        <begin position="104"/>
        <end position="113"/>
    </location>
</feature>
<evidence type="ECO:0000256" key="5">
    <source>
        <dbReference type="ARBA" id="ARBA00023230"/>
    </source>
</evidence>
<dbReference type="EMBL" id="CATQJA010002642">
    <property type="protein sequence ID" value="CAJ0576171.1"/>
    <property type="molecule type" value="Genomic_DNA"/>
</dbReference>
<dbReference type="PANTHER" id="PTHR12943:SF27">
    <property type="entry name" value="HOMOCYSTEINE-INDUCED ENDOPLASMIC RETICULUM PROTEIN, ISOFORM A"/>
    <property type="match status" value="1"/>
</dbReference>
<organism evidence="9 10">
    <name type="scientific">Mesorhabditis spiculigera</name>
    <dbReference type="NCBI Taxonomy" id="96644"/>
    <lineage>
        <taxon>Eukaryota</taxon>
        <taxon>Metazoa</taxon>
        <taxon>Ecdysozoa</taxon>
        <taxon>Nematoda</taxon>
        <taxon>Chromadorea</taxon>
        <taxon>Rhabditida</taxon>
        <taxon>Rhabditina</taxon>
        <taxon>Rhabditomorpha</taxon>
        <taxon>Rhabditoidea</taxon>
        <taxon>Rhabditidae</taxon>
        <taxon>Mesorhabditinae</taxon>
        <taxon>Mesorhabditis</taxon>
    </lineage>
</organism>
<dbReference type="Pfam" id="PF00240">
    <property type="entry name" value="ubiquitin"/>
    <property type="match status" value="1"/>
</dbReference>
<evidence type="ECO:0000256" key="6">
    <source>
        <dbReference type="SAM" id="MobiDB-lite"/>
    </source>
</evidence>
<keyword evidence="4 7" id="KW-0472">Membrane</keyword>
<keyword evidence="3 7" id="KW-1133">Transmembrane helix</keyword>
<evidence type="ECO:0000256" key="1">
    <source>
        <dbReference type="ARBA" id="ARBA00004370"/>
    </source>
</evidence>
<gene>
    <name evidence="9" type="ORF">MSPICULIGERA_LOCUS14470</name>
</gene>
<dbReference type="Gene3D" id="3.10.20.90">
    <property type="entry name" value="Phosphatidylinositol 3-kinase Catalytic Subunit, Chain A, domain 1"/>
    <property type="match status" value="1"/>
</dbReference>
<keyword evidence="5" id="KW-0834">Unfolded protein response</keyword>
<protein>
    <recommendedName>
        <fullName evidence="8">Ubiquitin-like domain-containing protein</fullName>
    </recommendedName>
</protein>
<keyword evidence="2 7" id="KW-0812">Transmembrane</keyword>
<evidence type="ECO:0000259" key="8">
    <source>
        <dbReference type="PROSITE" id="PS50053"/>
    </source>
</evidence>
<comment type="subcellular location">
    <subcellularLocation>
        <location evidence="1">Membrane</location>
    </subcellularLocation>
</comment>
<evidence type="ECO:0000256" key="2">
    <source>
        <dbReference type="ARBA" id="ARBA00022692"/>
    </source>
</evidence>
<evidence type="ECO:0000256" key="3">
    <source>
        <dbReference type="ARBA" id="ARBA00022989"/>
    </source>
</evidence>
<dbReference type="GO" id="GO:0030968">
    <property type="term" value="P:endoplasmic reticulum unfolded protein response"/>
    <property type="evidence" value="ECO:0007669"/>
    <property type="project" value="TreeGrafter"/>
</dbReference>
<feature type="domain" description="Ubiquitin-like" evidence="8">
    <location>
        <begin position="5"/>
        <end position="66"/>
    </location>
</feature>